<feature type="transmembrane region" description="Helical" evidence="1">
    <location>
        <begin position="233"/>
        <end position="258"/>
    </location>
</feature>
<evidence type="ECO:0000313" key="3">
    <source>
        <dbReference type="Proteomes" id="UP000218231"/>
    </source>
</evidence>
<evidence type="ECO:0008006" key="4">
    <source>
        <dbReference type="Google" id="ProtNLM"/>
    </source>
</evidence>
<feature type="transmembrane region" description="Helical" evidence="1">
    <location>
        <begin position="51"/>
        <end position="78"/>
    </location>
</feature>
<comment type="caution">
    <text evidence="2">The sequence shown here is derived from an EMBL/GenBank/DDBJ whole genome shotgun (WGS) entry which is preliminary data.</text>
</comment>
<dbReference type="OrthoDB" id="5868556at2759"/>
<feature type="transmembrane region" description="Helical" evidence="1">
    <location>
        <begin position="270"/>
        <end position="292"/>
    </location>
</feature>
<dbReference type="SUPFAM" id="SSF81321">
    <property type="entry name" value="Family A G protein-coupled receptor-like"/>
    <property type="match status" value="1"/>
</dbReference>
<dbReference type="AlphaFoldDB" id="A0A2A2JTG3"/>
<feature type="transmembrane region" description="Helical" evidence="1">
    <location>
        <begin position="191"/>
        <end position="212"/>
    </location>
</feature>
<protein>
    <recommendedName>
        <fullName evidence="4">G-protein coupled receptors family 1 profile domain-containing protein</fullName>
    </recommendedName>
</protein>
<evidence type="ECO:0000313" key="2">
    <source>
        <dbReference type="EMBL" id="PAV64862.1"/>
    </source>
</evidence>
<keyword evidence="1" id="KW-1133">Transmembrane helix</keyword>
<organism evidence="2 3">
    <name type="scientific">Diploscapter pachys</name>
    <dbReference type="NCBI Taxonomy" id="2018661"/>
    <lineage>
        <taxon>Eukaryota</taxon>
        <taxon>Metazoa</taxon>
        <taxon>Ecdysozoa</taxon>
        <taxon>Nematoda</taxon>
        <taxon>Chromadorea</taxon>
        <taxon>Rhabditida</taxon>
        <taxon>Rhabditina</taxon>
        <taxon>Rhabditomorpha</taxon>
        <taxon>Rhabditoidea</taxon>
        <taxon>Rhabditidae</taxon>
        <taxon>Diploscapter</taxon>
    </lineage>
</organism>
<feature type="transmembrane region" description="Helical" evidence="1">
    <location>
        <begin position="138"/>
        <end position="156"/>
    </location>
</feature>
<feature type="transmembrane region" description="Helical" evidence="1">
    <location>
        <begin position="18"/>
        <end position="39"/>
    </location>
</feature>
<keyword evidence="3" id="KW-1185">Reference proteome</keyword>
<proteinExistence type="predicted"/>
<keyword evidence="1" id="KW-0472">Membrane</keyword>
<dbReference type="Gene3D" id="1.20.1070.10">
    <property type="entry name" value="Rhodopsin 7-helix transmembrane proteins"/>
    <property type="match status" value="1"/>
</dbReference>
<reference evidence="2 3" key="1">
    <citation type="journal article" date="2017" name="Curr. Biol.">
        <title>Genome architecture and evolution of a unichromosomal asexual nematode.</title>
        <authorList>
            <person name="Fradin H."/>
            <person name="Zegar C."/>
            <person name="Gutwein M."/>
            <person name="Lucas J."/>
            <person name="Kovtun M."/>
            <person name="Corcoran D."/>
            <person name="Baugh L.R."/>
            <person name="Kiontke K."/>
            <person name="Gunsalus K."/>
            <person name="Fitch D.H."/>
            <person name="Piano F."/>
        </authorList>
    </citation>
    <scope>NUCLEOTIDE SEQUENCE [LARGE SCALE GENOMIC DNA]</scope>
    <source>
        <strain evidence="2">PF1309</strain>
    </source>
</reference>
<keyword evidence="1" id="KW-0812">Transmembrane</keyword>
<accession>A0A2A2JTG3</accession>
<name>A0A2A2JTG3_9BILA</name>
<evidence type="ECO:0000256" key="1">
    <source>
        <dbReference type="SAM" id="Phobius"/>
    </source>
</evidence>
<dbReference type="EMBL" id="LIAE01010237">
    <property type="protein sequence ID" value="PAV64862.1"/>
    <property type="molecule type" value="Genomic_DNA"/>
</dbReference>
<dbReference type="Proteomes" id="UP000218231">
    <property type="component" value="Unassembled WGS sequence"/>
</dbReference>
<dbReference type="STRING" id="2018661.A0A2A2JTG3"/>
<sequence length="370" mass="42647">MDDYIEATRHPKLMLEDFLYELLPVFGFTVCASCIFIILTLKSEKGVLKIWLFFAITDLFFGATMIYAGFYGVLFTIYGNSNEVLNPFDCFPAAFHIPSLLFYDHLHLALLIFATLDRFINIVIPVEYVEKSKCYQKFGAFGVIAVCAALSIIPSFQNVYESRENDTIKIGIVCLLDEIIGESDYIAHLFFLQWTPIICIGILALVLLIYACRHLKQKWNYNWSEDSGLTKQTIMAIFVRCFLSALSIHLPMLFLAQVEHSRHYMAVKDYIIRMSYALVVPIFQPIWHLMIIEKYSENIGMFFNRYSYNTERKWQSMSDPPLERTAVHRVHLDRHGDVNPFGSWYSSTGNIAGEAGVPVDQQRSVSFYNN</sequence>
<gene>
    <name evidence="2" type="ORF">WR25_00865</name>
</gene>